<protein>
    <submittedName>
        <fullName evidence="1">Uncharacterized protein</fullName>
    </submittedName>
</protein>
<keyword evidence="2" id="KW-1185">Reference proteome</keyword>
<reference evidence="1 2" key="1">
    <citation type="journal article" date="2012" name="Genome Biol.">
        <title>Genome and low-iron response of an oceanic diatom adapted to chronic iron limitation.</title>
        <authorList>
            <person name="Lommer M."/>
            <person name="Specht M."/>
            <person name="Roy A.S."/>
            <person name="Kraemer L."/>
            <person name="Andreson R."/>
            <person name="Gutowska M.A."/>
            <person name="Wolf J."/>
            <person name="Bergner S.V."/>
            <person name="Schilhabel M.B."/>
            <person name="Klostermeier U.C."/>
            <person name="Beiko R.G."/>
            <person name="Rosenstiel P."/>
            <person name="Hippler M."/>
            <person name="Laroche J."/>
        </authorList>
    </citation>
    <scope>NUCLEOTIDE SEQUENCE [LARGE SCALE GENOMIC DNA]</scope>
    <source>
        <strain evidence="1 2">CCMP1005</strain>
    </source>
</reference>
<dbReference type="EMBL" id="AGNL01001000">
    <property type="protein sequence ID" value="EJK77343.1"/>
    <property type="molecule type" value="Genomic_DNA"/>
</dbReference>
<gene>
    <name evidence="1" type="ORF">THAOC_00829</name>
</gene>
<name>K0TF22_THAOC</name>
<organism evidence="1 2">
    <name type="scientific">Thalassiosira oceanica</name>
    <name type="common">Marine diatom</name>
    <dbReference type="NCBI Taxonomy" id="159749"/>
    <lineage>
        <taxon>Eukaryota</taxon>
        <taxon>Sar</taxon>
        <taxon>Stramenopiles</taxon>
        <taxon>Ochrophyta</taxon>
        <taxon>Bacillariophyta</taxon>
        <taxon>Coscinodiscophyceae</taxon>
        <taxon>Thalassiosirophycidae</taxon>
        <taxon>Thalassiosirales</taxon>
        <taxon>Thalassiosiraceae</taxon>
        <taxon>Thalassiosira</taxon>
    </lineage>
</organism>
<dbReference type="Proteomes" id="UP000266841">
    <property type="component" value="Unassembled WGS sequence"/>
</dbReference>
<accession>K0TF22</accession>
<comment type="caution">
    <text evidence="1">The sequence shown here is derived from an EMBL/GenBank/DDBJ whole genome shotgun (WGS) entry which is preliminary data.</text>
</comment>
<evidence type="ECO:0000313" key="2">
    <source>
        <dbReference type="Proteomes" id="UP000266841"/>
    </source>
</evidence>
<proteinExistence type="predicted"/>
<evidence type="ECO:0000313" key="1">
    <source>
        <dbReference type="EMBL" id="EJK77343.1"/>
    </source>
</evidence>
<sequence>MWSNAEDVRNYLLENEIVVNIGAAEDMADVLGHLANENARDMLKIGVNSVNDGLSEEGALARILRPVYLWWTSGSTEAHTEATRHFFGFEPFGAVSIPSPEWTYDPTPENDMAMLAMARSGVEPNANDVRTYLLKSPSLTEEWWVSRQARLCLALGQGG</sequence>
<dbReference type="AlphaFoldDB" id="K0TF22"/>